<reference evidence="3 4" key="1">
    <citation type="submission" date="2019-06" db="EMBL/GenBank/DDBJ databases">
        <title>Description of Kitasatospora acidophila sp. nov. isolated from pine grove soil, and reclassification of Streptomyces novaecaesareae to Kitasatospora novaeceasareae comb. nov.</title>
        <authorList>
            <person name="Kim M.J."/>
        </authorList>
    </citation>
    <scope>NUCLEOTIDE SEQUENCE [LARGE SCALE GENOMIC DNA]</scope>
    <source>
        <strain evidence="3 4">MMS16-CNU292</strain>
    </source>
</reference>
<dbReference type="RefSeq" id="WP_141636182.1">
    <property type="nucleotide sequence ID" value="NZ_VIGB01000003.1"/>
</dbReference>
<dbReference type="EMBL" id="VIGB01000003">
    <property type="protein sequence ID" value="TQF05712.1"/>
    <property type="molecule type" value="Genomic_DNA"/>
</dbReference>
<dbReference type="InterPro" id="IPR043129">
    <property type="entry name" value="ATPase_NBD"/>
</dbReference>
<dbReference type="OrthoDB" id="3534172at2"/>
<evidence type="ECO:0000313" key="4">
    <source>
        <dbReference type="Proteomes" id="UP000319103"/>
    </source>
</evidence>
<evidence type="ECO:0000256" key="1">
    <source>
        <dbReference type="ARBA" id="ARBA00006479"/>
    </source>
</evidence>
<dbReference type="SUPFAM" id="SSF46785">
    <property type="entry name" value="Winged helix' DNA-binding domain"/>
    <property type="match status" value="1"/>
</dbReference>
<dbReference type="Proteomes" id="UP000319103">
    <property type="component" value="Unassembled WGS sequence"/>
</dbReference>
<protein>
    <submittedName>
        <fullName evidence="3">ROK family transcriptional regulator</fullName>
    </submittedName>
</protein>
<proteinExistence type="inferred from homology"/>
<dbReference type="InterPro" id="IPR000835">
    <property type="entry name" value="HTH_MarR-typ"/>
</dbReference>
<dbReference type="InterPro" id="IPR036390">
    <property type="entry name" value="WH_DNA-bd_sf"/>
</dbReference>
<dbReference type="PANTHER" id="PTHR18964">
    <property type="entry name" value="ROK (REPRESSOR, ORF, KINASE) FAMILY"/>
    <property type="match status" value="1"/>
</dbReference>
<dbReference type="Gene3D" id="3.30.420.40">
    <property type="match status" value="2"/>
</dbReference>
<comment type="similarity">
    <text evidence="1">Belongs to the ROK (NagC/XylR) family.</text>
</comment>
<gene>
    <name evidence="3" type="ORF">E6W39_30145</name>
</gene>
<dbReference type="Pfam" id="PF00480">
    <property type="entry name" value="ROK"/>
    <property type="match status" value="1"/>
</dbReference>
<dbReference type="InterPro" id="IPR036388">
    <property type="entry name" value="WH-like_DNA-bd_sf"/>
</dbReference>
<dbReference type="Gene3D" id="1.10.10.10">
    <property type="entry name" value="Winged helix-like DNA-binding domain superfamily/Winged helix DNA-binding domain"/>
    <property type="match status" value="1"/>
</dbReference>
<feature type="domain" description="HTH marR-type" evidence="2">
    <location>
        <begin position="32"/>
        <end position="77"/>
    </location>
</feature>
<dbReference type="SUPFAM" id="SSF53067">
    <property type="entry name" value="Actin-like ATPase domain"/>
    <property type="match status" value="1"/>
</dbReference>
<accession>A0A540W9Q9</accession>
<sequence length="428" mass="44883">MTDRSAQREQRKQRPQGLITTGQRAEYMRQGNASAVLRAVLAYGPVSRAEIVRHTGLSAPSVTKLTAVLIEAGLLAELAPAEPTQGRPRVPLRVDGEHTVALGVHIDLLRTTFGLVGLGGRIIAEREIVHPADPARLGPGELVGRAAEAIGTFLRERLGGRRLVGTGVSIGGWVDGARGLVVEHGPLGWRDVPLLAEFGDRLPGPVVLEQTVRAIARAELWFGVGREVDDFVLVFLGNVLGAAIVVDRTVHRGPGAAAGGIEHLPATDDPSVRCPKCGTGCLSVAASDIALLAEARAAGLLDAAGRPGTGGSLDLERLVANARPAGSGSGDERAQELLRRRARRAGRAIATVVDLVNPSRVVLAGGILVADEYLDDLRAEVARRSHRGPSVAADIVPADFGARTLVRSSAVPVLERVITEPFSSLGLL</sequence>
<dbReference type="PANTHER" id="PTHR18964:SF149">
    <property type="entry name" value="BIFUNCTIONAL UDP-N-ACETYLGLUCOSAMINE 2-EPIMERASE_N-ACETYLMANNOSAMINE KINASE"/>
    <property type="match status" value="1"/>
</dbReference>
<keyword evidence="4" id="KW-1185">Reference proteome</keyword>
<comment type="caution">
    <text evidence="3">The sequence shown here is derived from an EMBL/GenBank/DDBJ whole genome shotgun (WGS) entry which is preliminary data.</text>
</comment>
<dbReference type="GO" id="GO:0003700">
    <property type="term" value="F:DNA-binding transcription factor activity"/>
    <property type="evidence" value="ECO:0007669"/>
    <property type="project" value="InterPro"/>
</dbReference>
<name>A0A540W9Q9_9ACTN</name>
<dbReference type="InterPro" id="IPR000600">
    <property type="entry name" value="ROK"/>
</dbReference>
<organism evidence="3 4">
    <name type="scientific">Kitasatospora acidiphila</name>
    <dbReference type="NCBI Taxonomy" id="2567942"/>
    <lineage>
        <taxon>Bacteria</taxon>
        <taxon>Bacillati</taxon>
        <taxon>Actinomycetota</taxon>
        <taxon>Actinomycetes</taxon>
        <taxon>Kitasatosporales</taxon>
        <taxon>Streptomycetaceae</taxon>
        <taxon>Kitasatospora</taxon>
    </lineage>
</organism>
<evidence type="ECO:0000313" key="3">
    <source>
        <dbReference type="EMBL" id="TQF05712.1"/>
    </source>
</evidence>
<dbReference type="AlphaFoldDB" id="A0A540W9Q9"/>
<dbReference type="Pfam" id="PF12802">
    <property type="entry name" value="MarR_2"/>
    <property type="match status" value="1"/>
</dbReference>
<evidence type="ECO:0000259" key="2">
    <source>
        <dbReference type="Pfam" id="PF12802"/>
    </source>
</evidence>